<dbReference type="EMBL" id="FP929083">
    <property type="protein sequence ID" value="CBX91802.1"/>
    <property type="molecule type" value="Genomic_DNA"/>
</dbReference>
<reference evidence="2" key="1">
    <citation type="journal article" date="2011" name="Nat. Commun.">
        <title>Effector diversification within compartments of the Leptosphaeria maculans genome affected by Repeat-Induced Point mutations.</title>
        <authorList>
            <person name="Rouxel T."/>
            <person name="Grandaubert J."/>
            <person name="Hane J.K."/>
            <person name="Hoede C."/>
            <person name="van de Wouw A.P."/>
            <person name="Couloux A."/>
            <person name="Dominguez V."/>
            <person name="Anthouard V."/>
            <person name="Bally P."/>
            <person name="Bourras S."/>
            <person name="Cozijnsen A.J."/>
            <person name="Ciuffetti L.M."/>
            <person name="Degrave A."/>
            <person name="Dilmaghani A."/>
            <person name="Duret L."/>
            <person name="Fudal I."/>
            <person name="Goodwin S.B."/>
            <person name="Gout L."/>
            <person name="Glaser N."/>
            <person name="Linglin J."/>
            <person name="Kema G.H.J."/>
            <person name="Lapalu N."/>
            <person name="Lawrence C.B."/>
            <person name="May K."/>
            <person name="Meyer M."/>
            <person name="Ollivier B."/>
            <person name="Poulain J."/>
            <person name="Schoch C.L."/>
            <person name="Simon A."/>
            <person name="Spatafora J.W."/>
            <person name="Stachowiak A."/>
            <person name="Turgeon B.G."/>
            <person name="Tyler B.M."/>
            <person name="Vincent D."/>
            <person name="Weissenbach J."/>
            <person name="Amselem J."/>
            <person name="Quesneville H."/>
            <person name="Oliver R.P."/>
            <person name="Wincker P."/>
            <person name="Balesdent M.-H."/>
            <person name="Howlett B.J."/>
        </authorList>
    </citation>
    <scope>NUCLEOTIDE SEQUENCE [LARGE SCALE GENOMIC DNA]</scope>
    <source>
        <strain evidence="2">JN3 / isolate v23.1.3 / race Av1-4-5-6-7-8</strain>
    </source>
</reference>
<proteinExistence type="predicted"/>
<accession>E5R425</accession>
<evidence type="ECO:0000313" key="1">
    <source>
        <dbReference type="EMBL" id="CBX91802.1"/>
    </source>
</evidence>
<gene>
    <name evidence="1" type="ORF">LEMA_uP045080.1</name>
</gene>
<name>E5R425_LEPMJ</name>
<keyword evidence="2" id="KW-1185">Reference proteome</keyword>
<protein>
    <submittedName>
        <fullName evidence="1">Predicted protein</fullName>
    </submittedName>
</protein>
<dbReference type="InParanoid" id="E5R425"/>
<sequence>MAGMESGGRDTFTPPPLYELNLNLLPSPLLHLHQVVRALVMGPSQFGHFS</sequence>
<dbReference type="VEuPathDB" id="FungiDB:LEMA_uP045080.1"/>
<dbReference type="AlphaFoldDB" id="E5R425"/>
<dbReference type="HOGENOM" id="CLU_3125329_0_0_1"/>
<dbReference type="Proteomes" id="UP000002668">
    <property type="component" value="Genome"/>
</dbReference>
<organism evidence="2">
    <name type="scientific">Leptosphaeria maculans (strain JN3 / isolate v23.1.3 / race Av1-4-5-6-7-8)</name>
    <name type="common">Blackleg fungus</name>
    <name type="synonym">Phoma lingam</name>
    <dbReference type="NCBI Taxonomy" id="985895"/>
    <lineage>
        <taxon>Eukaryota</taxon>
        <taxon>Fungi</taxon>
        <taxon>Dikarya</taxon>
        <taxon>Ascomycota</taxon>
        <taxon>Pezizomycotina</taxon>
        <taxon>Dothideomycetes</taxon>
        <taxon>Pleosporomycetidae</taxon>
        <taxon>Pleosporales</taxon>
        <taxon>Pleosporineae</taxon>
        <taxon>Leptosphaeriaceae</taxon>
        <taxon>Plenodomus</taxon>
        <taxon>Plenodomus lingam/Leptosphaeria maculans species complex</taxon>
    </lineage>
</organism>
<evidence type="ECO:0000313" key="2">
    <source>
        <dbReference type="Proteomes" id="UP000002668"/>
    </source>
</evidence>